<dbReference type="InterPro" id="IPR001486">
    <property type="entry name" value="Hemoglobin_trunc"/>
</dbReference>
<dbReference type="InterPro" id="IPR012292">
    <property type="entry name" value="Globin/Proto"/>
</dbReference>
<dbReference type="SUPFAM" id="SSF46458">
    <property type="entry name" value="Globin-like"/>
    <property type="match status" value="1"/>
</dbReference>
<dbReference type="RefSeq" id="WP_124703653.1">
    <property type="nucleotide sequence ID" value="NZ_BGOW01000003.1"/>
</dbReference>
<proteinExistence type="predicted"/>
<gene>
    <name evidence="7" type="ORF">SFMTTN_0611</name>
</gene>
<dbReference type="GO" id="GO:0046872">
    <property type="term" value="F:metal ion binding"/>
    <property type="evidence" value="ECO:0007669"/>
    <property type="project" value="UniProtKB-KW"/>
</dbReference>
<comment type="cofactor">
    <cofactor evidence="1">
        <name>heme</name>
        <dbReference type="ChEBI" id="CHEBI:30413"/>
    </cofactor>
</comment>
<dbReference type="GO" id="GO:0020037">
    <property type="term" value="F:heme binding"/>
    <property type="evidence" value="ECO:0007669"/>
    <property type="project" value="InterPro"/>
</dbReference>
<dbReference type="Gene3D" id="1.10.490.10">
    <property type="entry name" value="Globins"/>
    <property type="match status" value="1"/>
</dbReference>
<keyword evidence="8" id="KW-1185">Reference proteome</keyword>
<evidence type="ECO:0000256" key="6">
    <source>
        <dbReference type="PIRSR" id="PIRSR601486-1"/>
    </source>
</evidence>
<evidence type="ECO:0000256" key="2">
    <source>
        <dbReference type="ARBA" id="ARBA00022448"/>
    </source>
</evidence>
<dbReference type="AlphaFoldDB" id="A0A401JB73"/>
<dbReference type="InterPro" id="IPR009050">
    <property type="entry name" value="Globin-like_sf"/>
</dbReference>
<keyword evidence="4 6" id="KW-0479">Metal-binding</keyword>
<evidence type="ECO:0000256" key="5">
    <source>
        <dbReference type="ARBA" id="ARBA00023004"/>
    </source>
</evidence>
<evidence type="ECO:0000256" key="1">
    <source>
        <dbReference type="ARBA" id="ARBA00001971"/>
    </source>
</evidence>
<accession>A0A401JB73</accession>
<feature type="binding site" description="distal binding residue" evidence="6">
    <location>
        <position position="72"/>
    </location>
    <ligand>
        <name>heme</name>
        <dbReference type="ChEBI" id="CHEBI:30413"/>
    </ligand>
    <ligandPart>
        <name>Fe</name>
        <dbReference type="ChEBI" id="CHEBI:18248"/>
    </ligandPart>
</feature>
<evidence type="ECO:0000256" key="3">
    <source>
        <dbReference type="ARBA" id="ARBA00022617"/>
    </source>
</evidence>
<dbReference type="Pfam" id="PF01152">
    <property type="entry name" value="Bac_globin"/>
    <property type="match status" value="1"/>
</dbReference>
<organism evidence="7 8">
    <name type="scientific">Sulfuriferula multivorans</name>
    <dbReference type="NCBI Taxonomy" id="1559896"/>
    <lineage>
        <taxon>Bacteria</taxon>
        <taxon>Pseudomonadati</taxon>
        <taxon>Pseudomonadota</taxon>
        <taxon>Betaproteobacteria</taxon>
        <taxon>Nitrosomonadales</taxon>
        <taxon>Sulfuricellaceae</taxon>
        <taxon>Sulfuriferula</taxon>
    </lineage>
</organism>
<evidence type="ECO:0000313" key="7">
    <source>
        <dbReference type="EMBL" id="GBL44810.1"/>
    </source>
</evidence>
<evidence type="ECO:0000313" key="8">
    <source>
        <dbReference type="Proteomes" id="UP000286806"/>
    </source>
</evidence>
<comment type="caution">
    <text evidence="7">The sequence shown here is derived from an EMBL/GenBank/DDBJ whole genome shotgun (WGS) entry which is preliminary data.</text>
</comment>
<keyword evidence="3 6" id="KW-0349">Heme</keyword>
<dbReference type="PROSITE" id="PS01213">
    <property type="entry name" value="GLOBIN_FAM_2"/>
    <property type="match status" value="1"/>
</dbReference>
<dbReference type="CDD" id="cd00454">
    <property type="entry name" value="TrHb1_N"/>
    <property type="match status" value="1"/>
</dbReference>
<keyword evidence="2" id="KW-0813">Transport</keyword>
<dbReference type="InterPro" id="IPR019795">
    <property type="entry name" value="Globin_bac-like_CS"/>
</dbReference>
<dbReference type="Proteomes" id="UP000286806">
    <property type="component" value="Unassembled WGS sequence"/>
</dbReference>
<dbReference type="EMBL" id="BGOW01000003">
    <property type="protein sequence ID" value="GBL44810.1"/>
    <property type="molecule type" value="Genomic_DNA"/>
</dbReference>
<name>A0A401JB73_9PROT</name>
<dbReference type="GO" id="GO:0019825">
    <property type="term" value="F:oxygen binding"/>
    <property type="evidence" value="ECO:0007669"/>
    <property type="project" value="InterPro"/>
</dbReference>
<protein>
    <submittedName>
        <fullName evidence="7">Cyanoglobin</fullName>
    </submittedName>
</protein>
<dbReference type="GO" id="GO:0015671">
    <property type="term" value="P:oxygen transport"/>
    <property type="evidence" value="ECO:0007669"/>
    <property type="project" value="InterPro"/>
</dbReference>
<keyword evidence="5 6" id="KW-0408">Iron</keyword>
<evidence type="ECO:0000256" key="4">
    <source>
        <dbReference type="ARBA" id="ARBA00022723"/>
    </source>
</evidence>
<reference evidence="7 8" key="1">
    <citation type="journal article" date="2019" name="Front. Microbiol.">
        <title>Genomes of Neutrophilic Sulfur-Oxidizing Chemolithoautotrophs Representing 9 Proteobacterial Species From 8 Genera.</title>
        <authorList>
            <person name="Watanabe T."/>
            <person name="Kojima H."/>
            <person name="Umezawa K."/>
            <person name="Hori C."/>
            <person name="Takasuka T.E."/>
            <person name="Kato Y."/>
            <person name="Fukui M."/>
        </authorList>
    </citation>
    <scope>NUCLEOTIDE SEQUENCE [LARGE SCALE GENOMIC DNA]</scope>
    <source>
        <strain evidence="7 8">TTN</strain>
    </source>
</reference>
<sequence length="120" mass="13280">MTTTLYQRLGGADGIARLVDDVIAAHLDNPIVKTRFENIKDMEHAKRMAREFFCAGSGGPEPYTGKDMLAAHKGMNISEQEYLAVMDDIVGAMNKHRLDEGTKNDVIAILYSLKGNIIRV</sequence>
<dbReference type="OrthoDB" id="9795814at2"/>